<dbReference type="Gene3D" id="1.25.10.10">
    <property type="entry name" value="Leucine-rich Repeat Variant"/>
    <property type="match status" value="1"/>
</dbReference>
<proteinExistence type="predicted"/>
<dbReference type="GO" id="GO:0016567">
    <property type="term" value="P:protein ubiquitination"/>
    <property type="evidence" value="ECO:0007669"/>
    <property type="project" value="UniProtKB-UniPathway"/>
</dbReference>
<evidence type="ECO:0000313" key="9">
    <source>
        <dbReference type="Proteomes" id="UP000228380"/>
    </source>
</evidence>
<dbReference type="OrthoDB" id="10064100at2759"/>
<dbReference type="Pfam" id="PF04564">
    <property type="entry name" value="U-box"/>
    <property type="match status" value="1"/>
</dbReference>
<reference evidence="10" key="2">
    <citation type="submission" date="2025-08" db="UniProtKB">
        <authorList>
            <consortium name="RefSeq"/>
        </authorList>
    </citation>
    <scope>IDENTIFICATION</scope>
    <source>
        <tissue evidence="10">Young leaves</tissue>
    </source>
</reference>
<protein>
    <recommendedName>
        <fullName evidence="3">RING-type E3 ubiquitin transferase</fullName>
        <ecNumber evidence="3">2.3.2.27</ecNumber>
    </recommendedName>
</protein>
<dbReference type="SUPFAM" id="SSF57850">
    <property type="entry name" value="RING/U-box"/>
    <property type="match status" value="1"/>
</dbReference>
<evidence type="ECO:0000256" key="1">
    <source>
        <dbReference type="ARBA" id="ARBA00000900"/>
    </source>
</evidence>
<comment type="catalytic activity">
    <reaction evidence="1">
        <text>S-ubiquitinyl-[E2 ubiquitin-conjugating enzyme]-L-cysteine + [acceptor protein]-L-lysine = [E2 ubiquitin-conjugating enzyme]-L-cysteine + N(6)-ubiquitinyl-[acceptor protein]-L-lysine.</text>
        <dbReference type="EC" id="2.3.2.27"/>
    </reaction>
</comment>
<dbReference type="InterPro" id="IPR003613">
    <property type="entry name" value="Ubox_domain"/>
</dbReference>
<evidence type="ECO:0000313" key="10">
    <source>
        <dbReference type="RefSeq" id="XP_008793868.3"/>
    </source>
</evidence>
<dbReference type="Pfam" id="PF00514">
    <property type="entry name" value="Arm"/>
    <property type="match status" value="1"/>
</dbReference>
<dbReference type="RefSeq" id="XP_008793868.3">
    <property type="nucleotide sequence ID" value="XM_008795646.4"/>
</dbReference>
<dbReference type="SMART" id="SM00185">
    <property type="entry name" value="ARM"/>
    <property type="match status" value="4"/>
</dbReference>
<evidence type="ECO:0000256" key="2">
    <source>
        <dbReference type="ARBA" id="ARBA00004906"/>
    </source>
</evidence>
<dbReference type="InterPro" id="IPR058678">
    <property type="entry name" value="ARM_PUB"/>
</dbReference>
<dbReference type="Pfam" id="PF25598">
    <property type="entry name" value="ARM_PUB"/>
    <property type="match status" value="1"/>
</dbReference>
<dbReference type="SMART" id="SM00504">
    <property type="entry name" value="Ubox"/>
    <property type="match status" value="1"/>
</dbReference>
<feature type="domain" description="U-box" evidence="8">
    <location>
        <begin position="271"/>
        <end position="345"/>
    </location>
</feature>
<dbReference type="FunFam" id="1.25.10.10:FF:000485">
    <property type="entry name" value="RING-type E3 ubiquitin transferase"/>
    <property type="match status" value="1"/>
</dbReference>
<dbReference type="Proteomes" id="UP000228380">
    <property type="component" value="Chromosome 7"/>
</dbReference>
<dbReference type="UniPathway" id="UPA00143"/>
<feature type="repeat" description="ARM" evidence="7">
    <location>
        <begin position="543"/>
        <end position="585"/>
    </location>
</feature>
<feature type="repeat" description="ARM" evidence="7">
    <location>
        <begin position="418"/>
        <end position="460"/>
    </location>
</feature>
<keyword evidence="6" id="KW-0833">Ubl conjugation pathway</keyword>
<dbReference type="InterPro" id="IPR011989">
    <property type="entry name" value="ARM-like"/>
</dbReference>
<dbReference type="GO" id="GO:0061630">
    <property type="term" value="F:ubiquitin protein ligase activity"/>
    <property type="evidence" value="ECO:0007669"/>
    <property type="project" value="UniProtKB-EC"/>
</dbReference>
<evidence type="ECO:0000256" key="7">
    <source>
        <dbReference type="PROSITE-ProRule" id="PRU00259"/>
    </source>
</evidence>
<gene>
    <name evidence="10" type="primary">LOC103710056</name>
</gene>
<dbReference type="InterPro" id="IPR045210">
    <property type="entry name" value="RING-Ubox_PUB"/>
</dbReference>
<evidence type="ECO:0000259" key="8">
    <source>
        <dbReference type="PROSITE" id="PS51698"/>
    </source>
</evidence>
<dbReference type="AlphaFoldDB" id="A0A8B7C8B8"/>
<evidence type="ECO:0000256" key="5">
    <source>
        <dbReference type="ARBA" id="ARBA00022737"/>
    </source>
</evidence>
<dbReference type="InterPro" id="IPR000225">
    <property type="entry name" value="Armadillo"/>
</dbReference>
<dbReference type="SUPFAM" id="SSF48371">
    <property type="entry name" value="ARM repeat"/>
    <property type="match status" value="1"/>
</dbReference>
<comment type="pathway">
    <text evidence="2">Protein modification; protein ubiquitination.</text>
</comment>
<dbReference type="GO" id="GO:0010029">
    <property type="term" value="P:regulation of seed germination"/>
    <property type="evidence" value="ECO:0007669"/>
    <property type="project" value="UniProtKB-ARBA"/>
</dbReference>
<dbReference type="PANTHER" id="PTHR23315:SF307">
    <property type="entry name" value="U-BOX DOMAIN-CONTAINING PROTEIN 19"/>
    <property type="match status" value="1"/>
</dbReference>
<dbReference type="InterPro" id="IPR013083">
    <property type="entry name" value="Znf_RING/FYVE/PHD"/>
</dbReference>
<dbReference type="PANTHER" id="PTHR23315">
    <property type="entry name" value="U BOX DOMAIN-CONTAINING"/>
    <property type="match status" value="1"/>
</dbReference>
<keyword evidence="5" id="KW-0677">Repeat</keyword>
<evidence type="ECO:0000256" key="6">
    <source>
        <dbReference type="ARBA" id="ARBA00022786"/>
    </source>
</evidence>
<keyword evidence="9" id="KW-1185">Reference proteome</keyword>
<dbReference type="EC" id="2.3.2.27" evidence="3"/>
<dbReference type="InterPro" id="IPR057623">
    <property type="entry name" value="PUB12-19-like_N"/>
</dbReference>
<dbReference type="CDD" id="cd16664">
    <property type="entry name" value="RING-Ubox_PUB"/>
    <property type="match status" value="1"/>
</dbReference>
<dbReference type="PROSITE" id="PS51698">
    <property type="entry name" value="U_BOX"/>
    <property type="match status" value="1"/>
</dbReference>
<dbReference type="InterPro" id="IPR016024">
    <property type="entry name" value="ARM-type_fold"/>
</dbReference>
<dbReference type="KEGG" id="pda:103710056"/>
<keyword evidence="4" id="KW-0808">Transferase</keyword>
<evidence type="ECO:0000256" key="4">
    <source>
        <dbReference type="ARBA" id="ARBA00022679"/>
    </source>
</evidence>
<dbReference type="GeneID" id="103710056"/>
<dbReference type="Gene3D" id="3.30.40.10">
    <property type="entry name" value="Zinc/RING finger domain, C3HC4 (zinc finger)"/>
    <property type="match status" value="1"/>
</dbReference>
<accession>A0A8B7C8B8</accession>
<dbReference type="PROSITE" id="PS50176">
    <property type="entry name" value="ARM_REPEAT"/>
    <property type="match status" value="2"/>
</dbReference>
<organism evidence="9 10">
    <name type="scientific">Phoenix dactylifera</name>
    <name type="common">Date palm</name>
    <dbReference type="NCBI Taxonomy" id="42345"/>
    <lineage>
        <taxon>Eukaryota</taxon>
        <taxon>Viridiplantae</taxon>
        <taxon>Streptophyta</taxon>
        <taxon>Embryophyta</taxon>
        <taxon>Tracheophyta</taxon>
        <taxon>Spermatophyta</taxon>
        <taxon>Magnoliopsida</taxon>
        <taxon>Liliopsida</taxon>
        <taxon>Arecaceae</taxon>
        <taxon>Coryphoideae</taxon>
        <taxon>Phoeniceae</taxon>
        <taxon>Phoenix</taxon>
    </lineage>
</organism>
<sequence length="680" mass="75055">MSHTPRRRILTLPAIPPCEAVSPAALLHALIALCRDIAAHRSDAFPIHRRSARETIRQVGAILEFLEDVRDRGNTLSGSVVVSFSELHVTLQKIRHLLHDCARRGARLWVLMRSERVSCEFRILIRSIATVLDVLPLESIDAAPEVKELIRLVRRQAWKAAIKTDPADHRAVRSVWSMLTQFKNGVAPARSDLRRLLDRLHIRTWSDCNEEIAFLEEEIFASPDGDGDEVALLGSLMGLTVYCRVVLFDAMDGRRSDHKECKLQEEAIEHLYLEDLRCPISLELMADPVTLATGQTYDRASIARWLKAGYLTCPVTGEKLASTELVPNVTIRKLVQQFRHGNIVPITEPSINQKRDLAKTVSPFSRAAAAGAIRMAAAFLVDKLSNGANLLEKYKTTYEIRKLSKSNLFNRACLVEAGSIPCLLHLLSSTDPSIQENAVACLLNLSKHPEGRKAICGTGGLSLIVHAIKTGSRIEAKQNAAAVLFYLSSVAEYRVAIGEIPEAIPTLTELLRDGTYRGKKNALVTFFGLLLYHGNHPKLLAARAVPALADLLQSEREDLVTDSAAVLAKIAERQEGTDAILRSAVIPRVVEVLRSTPSRSGRESCVSILLSLCNNGGSKVISLLEKMPSLMPSLYSLVTEGSPHAGKKARSLLNHIHSFQEQGYHAILTRPIRNDIVRAQ</sequence>
<dbReference type="FunFam" id="3.30.40.10:FF:000442">
    <property type="entry name" value="RING-type E3 ubiquitin transferase"/>
    <property type="match status" value="1"/>
</dbReference>
<name>A0A8B7C8B8_PHODC</name>
<dbReference type="Pfam" id="PF25368">
    <property type="entry name" value="PUB10_N"/>
    <property type="match status" value="1"/>
</dbReference>
<evidence type="ECO:0000256" key="3">
    <source>
        <dbReference type="ARBA" id="ARBA00012483"/>
    </source>
</evidence>
<reference evidence="9" key="1">
    <citation type="journal article" date="2019" name="Nat. Commun.">
        <title>Genome-wide association mapping of date palm fruit traits.</title>
        <authorList>
            <person name="Hazzouri K.M."/>
            <person name="Gros-Balthazard M."/>
            <person name="Flowers J.M."/>
            <person name="Copetti D."/>
            <person name="Lemansour A."/>
            <person name="Lebrun M."/>
            <person name="Masmoudi K."/>
            <person name="Ferrand S."/>
            <person name="Dhar M.I."/>
            <person name="Fresquez Z.A."/>
            <person name="Rosas U."/>
            <person name="Zhang J."/>
            <person name="Talag J."/>
            <person name="Lee S."/>
            <person name="Kudrna D."/>
            <person name="Powell R.F."/>
            <person name="Leitch I.J."/>
            <person name="Krueger R.R."/>
            <person name="Wing R.A."/>
            <person name="Amiri K.M.A."/>
            <person name="Purugganan M.D."/>
        </authorList>
    </citation>
    <scope>NUCLEOTIDE SEQUENCE [LARGE SCALE GENOMIC DNA]</scope>
    <source>
        <strain evidence="9">cv. Khalas</strain>
    </source>
</reference>